<reference evidence="1 2" key="1">
    <citation type="journal article" date="2015" name="Nat. Commun.">
        <title>Outbred genome sequencing and CRISPR/Cas9 gene editing in butterflies.</title>
        <authorList>
            <person name="Li X."/>
            <person name="Fan D."/>
            <person name="Zhang W."/>
            <person name="Liu G."/>
            <person name="Zhang L."/>
            <person name="Zhao L."/>
            <person name="Fang X."/>
            <person name="Chen L."/>
            <person name="Dong Y."/>
            <person name="Chen Y."/>
            <person name="Ding Y."/>
            <person name="Zhao R."/>
            <person name="Feng M."/>
            <person name="Zhu Y."/>
            <person name="Feng Y."/>
            <person name="Jiang X."/>
            <person name="Zhu D."/>
            <person name="Xiang H."/>
            <person name="Feng X."/>
            <person name="Li S."/>
            <person name="Wang J."/>
            <person name="Zhang G."/>
            <person name="Kronforst M.R."/>
            <person name="Wang W."/>
        </authorList>
    </citation>
    <scope>NUCLEOTIDE SEQUENCE [LARGE SCALE GENOMIC DNA]</scope>
    <source>
        <strain evidence="1">Ya'a_city_454_Px</strain>
        <tissue evidence="1">Whole body</tissue>
    </source>
</reference>
<protein>
    <submittedName>
        <fullName evidence="1">Uncharacterized protein</fullName>
    </submittedName>
</protein>
<evidence type="ECO:0000313" key="2">
    <source>
        <dbReference type="Proteomes" id="UP000053268"/>
    </source>
</evidence>
<evidence type="ECO:0000313" key="1">
    <source>
        <dbReference type="EMBL" id="KPI97571.1"/>
    </source>
</evidence>
<dbReference type="Proteomes" id="UP000053268">
    <property type="component" value="Unassembled WGS sequence"/>
</dbReference>
<sequence length="97" mass="10891">MHIEHTNICCPDINTARRNEIEVLLRSTVTAEIHVMFIAAPRKRLMNEEVRSSWAIQFSNIARLSAVCGGTEEILRREGREARVCVGLECGRSKAPA</sequence>
<dbReference type="AlphaFoldDB" id="A0A194PW15"/>
<gene>
    <name evidence="1" type="ORF">RR46_07318</name>
</gene>
<name>A0A194PW15_PAPXU</name>
<accession>A0A194PW15</accession>
<dbReference type="EMBL" id="KQ459589">
    <property type="protein sequence ID" value="KPI97571.1"/>
    <property type="molecule type" value="Genomic_DNA"/>
</dbReference>
<proteinExistence type="predicted"/>
<organism evidence="1 2">
    <name type="scientific">Papilio xuthus</name>
    <name type="common">Asian swallowtail butterfly</name>
    <dbReference type="NCBI Taxonomy" id="66420"/>
    <lineage>
        <taxon>Eukaryota</taxon>
        <taxon>Metazoa</taxon>
        <taxon>Ecdysozoa</taxon>
        <taxon>Arthropoda</taxon>
        <taxon>Hexapoda</taxon>
        <taxon>Insecta</taxon>
        <taxon>Pterygota</taxon>
        <taxon>Neoptera</taxon>
        <taxon>Endopterygota</taxon>
        <taxon>Lepidoptera</taxon>
        <taxon>Glossata</taxon>
        <taxon>Ditrysia</taxon>
        <taxon>Papilionoidea</taxon>
        <taxon>Papilionidae</taxon>
        <taxon>Papilioninae</taxon>
        <taxon>Papilio</taxon>
    </lineage>
</organism>
<keyword evidence="2" id="KW-1185">Reference proteome</keyword>